<dbReference type="GO" id="GO:0016746">
    <property type="term" value="F:acyltransferase activity"/>
    <property type="evidence" value="ECO:0007669"/>
    <property type="project" value="UniProtKB-KW"/>
</dbReference>
<dbReference type="PANTHER" id="PTHR43441">
    <property type="entry name" value="RIBOSOMAL-PROTEIN-SERINE ACETYLTRANSFERASE"/>
    <property type="match status" value="1"/>
</dbReference>
<dbReference type="SUPFAM" id="SSF55729">
    <property type="entry name" value="Acyl-CoA N-acyltransferases (Nat)"/>
    <property type="match status" value="1"/>
</dbReference>
<dbReference type="InterPro" id="IPR000182">
    <property type="entry name" value="GNAT_dom"/>
</dbReference>
<dbReference type="Proteomes" id="UP001635816">
    <property type="component" value="Unassembled WGS sequence"/>
</dbReference>
<evidence type="ECO:0000259" key="1">
    <source>
        <dbReference type="PROSITE" id="PS51186"/>
    </source>
</evidence>
<accession>A0ABW9LNR3</accession>
<feature type="domain" description="N-acetyltransferase" evidence="1">
    <location>
        <begin position="2"/>
        <end position="171"/>
    </location>
</feature>
<dbReference type="PROSITE" id="PS51186">
    <property type="entry name" value="GNAT"/>
    <property type="match status" value="1"/>
</dbReference>
<dbReference type="PANTHER" id="PTHR43441:SF2">
    <property type="entry name" value="FAMILY ACETYLTRANSFERASE, PUTATIVE (AFU_ORTHOLOGUE AFUA_7G00850)-RELATED"/>
    <property type="match status" value="1"/>
</dbReference>
<sequence length="178" mass="18984">MIELRTLGESDIGAHMAGEDAAVIKWLNGAPGTWDSTQRHFEMLAANAAGGVGKRGFGVWLDGELAGYIDFDPDGTDLPSPGDVNIAYAVHPWARRRGVATEAVLLVCEQLRQDGTAERAIIRTDPMNRASIGVARACGFRPVSASVSGRDHVCETDETVAGDVVFALDLKAHSLRRG</sequence>
<proteinExistence type="predicted"/>
<gene>
    <name evidence="2" type="ORF">ACK4CT_34855</name>
</gene>
<keyword evidence="2" id="KW-0012">Acyltransferase</keyword>
<evidence type="ECO:0000313" key="2">
    <source>
        <dbReference type="EMBL" id="MFN6548357.1"/>
    </source>
</evidence>
<dbReference type="InterPro" id="IPR016181">
    <property type="entry name" value="Acyl_CoA_acyltransferase"/>
</dbReference>
<organism evidence="2 3">
    <name type="scientific">Mycolicibacterium nivoides</name>
    <dbReference type="NCBI Taxonomy" id="2487344"/>
    <lineage>
        <taxon>Bacteria</taxon>
        <taxon>Bacillati</taxon>
        <taxon>Actinomycetota</taxon>
        <taxon>Actinomycetes</taxon>
        <taxon>Mycobacteriales</taxon>
        <taxon>Mycobacteriaceae</taxon>
        <taxon>Mycolicibacterium</taxon>
    </lineage>
</organism>
<protein>
    <submittedName>
        <fullName evidence="2">GNAT family N-acetyltransferase</fullName>
        <ecNumber evidence="2">2.3.-.-</ecNumber>
    </submittedName>
</protein>
<dbReference type="CDD" id="cd04301">
    <property type="entry name" value="NAT_SF"/>
    <property type="match status" value="1"/>
</dbReference>
<dbReference type="Gene3D" id="3.40.630.30">
    <property type="match status" value="1"/>
</dbReference>
<evidence type="ECO:0000313" key="3">
    <source>
        <dbReference type="Proteomes" id="UP001635816"/>
    </source>
</evidence>
<name>A0ABW9LNR3_9MYCO</name>
<dbReference type="InterPro" id="IPR051908">
    <property type="entry name" value="Ribosomal_N-acetyltransferase"/>
</dbReference>
<dbReference type="Pfam" id="PF13302">
    <property type="entry name" value="Acetyltransf_3"/>
    <property type="match status" value="1"/>
</dbReference>
<comment type="caution">
    <text evidence="2">The sequence shown here is derived from an EMBL/GenBank/DDBJ whole genome shotgun (WGS) entry which is preliminary data.</text>
</comment>
<dbReference type="EC" id="2.3.-.-" evidence="2"/>
<keyword evidence="2" id="KW-0808">Transferase</keyword>
<dbReference type="EMBL" id="JBKBDD010000022">
    <property type="protein sequence ID" value="MFN6548357.1"/>
    <property type="molecule type" value="Genomic_DNA"/>
</dbReference>
<dbReference type="RefSeq" id="WP_409545867.1">
    <property type="nucleotide sequence ID" value="NZ_JBKBDD010000022.1"/>
</dbReference>
<keyword evidence="3" id="KW-1185">Reference proteome</keyword>
<reference evidence="2 3" key="1">
    <citation type="submission" date="2024-12" db="EMBL/GenBank/DDBJ databases">
        <title>The coexistence of Mycolicibacterium septicum and Mycolicibacterium nivoides in clinical samples.</title>
        <authorList>
            <person name="Wang C."/>
            <person name="Feng Y."/>
            <person name="Zong Z."/>
        </authorList>
    </citation>
    <scope>NUCLEOTIDE SEQUENCE [LARGE SCALE GENOMIC DNA]</scope>
    <source>
        <strain evidence="2 3">120309</strain>
    </source>
</reference>